<feature type="domain" description="N-acetyltransferase" evidence="1">
    <location>
        <begin position="13"/>
        <end position="188"/>
    </location>
</feature>
<dbReference type="CDD" id="cd04301">
    <property type="entry name" value="NAT_SF"/>
    <property type="match status" value="1"/>
</dbReference>
<sequence>MRRTNTSTPSPALTFRLAAGSSDAARLQPLVQSAYRGDSSRRGWTSEADLLDGERITTAGILEKMTAPGSAVLMAFLPPADTDTNEDGDLLACCEIVRLPPPARRAYFGMFAVDPERQAGGYGRQVLTAAETFARREWGAEVMEMSVIWTRKELISWYERRGYRVTGERREFPYEDLEPGVGKVGDLHFEVLEKGLVGGKGEVGV</sequence>
<dbReference type="EMBL" id="JAUKUD010000001">
    <property type="protein sequence ID" value="KAK0752760.1"/>
    <property type="molecule type" value="Genomic_DNA"/>
</dbReference>
<dbReference type="Pfam" id="PF00583">
    <property type="entry name" value="Acetyltransf_1"/>
    <property type="match status" value="1"/>
</dbReference>
<evidence type="ECO:0000259" key="1">
    <source>
        <dbReference type="PROSITE" id="PS51186"/>
    </source>
</evidence>
<comment type="caution">
    <text evidence="2">The sequence shown here is derived from an EMBL/GenBank/DDBJ whole genome shotgun (WGS) entry which is preliminary data.</text>
</comment>
<keyword evidence="3" id="KW-1185">Reference proteome</keyword>
<dbReference type="PROSITE" id="PS51186">
    <property type="entry name" value="GNAT"/>
    <property type="match status" value="1"/>
</dbReference>
<dbReference type="Gene3D" id="3.40.630.30">
    <property type="match status" value="1"/>
</dbReference>
<proteinExistence type="predicted"/>
<dbReference type="SUPFAM" id="SSF55729">
    <property type="entry name" value="Acyl-CoA N-acyltransferases (Nat)"/>
    <property type="match status" value="1"/>
</dbReference>
<protein>
    <submittedName>
        <fullName evidence="2">Acetyltransferase</fullName>
    </submittedName>
</protein>
<reference evidence="2" key="1">
    <citation type="submission" date="2023-06" db="EMBL/GenBank/DDBJ databases">
        <title>Genome-scale phylogeny and comparative genomics of the fungal order Sordariales.</title>
        <authorList>
            <consortium name="Lawrence Berkeley National Laboratory"/>
            <person name="Hensen N."/>
            <person name="Bonometti L."/>
            <person name="Westerberg I."/>
            <person name="Brannstrom I.O."/>
            <person name="Guillou S."/>
            <person name="Cros-Aarteil S."/>
            <person name="Calhoun S."/>
            <person name="Haridas S."/>
            <person name="Kuo A."/>
            <person name="Mondo S."/>
            <person name="Pangilinan J."/>
            <person name="Riley R."/>
            <person name="LaButti K."/>
            <person name="Andreopoulos B."/>
            <person name="Lipzen A."/>
            <person name="Chen C."/>
            <person name="Yanf M."/>
            <person name="Daum C."/>
            <person name="Ng V."/>
            <person name="Clum A."/>
            <person name="Steindorff A."/>
            <person name="Ohm R."/>
            <person name="Martin F."/>
            <person name="Silar P."/>
            <person name="Natvig D."/>
            <person name="Lalanne C."/>
            <person name="Gautier V."/>
            <person name="Ament-velasquez S.L."/>
            <person name="Kruys A."/>
            <person name="Hutchinson M.I."/>
            <person name="Powell A.J."/>
            <person name="Barry K."/>
            <person name="Miller A.N."/>
            <person name="Grigoriev I.V."/>
            <person name="Debuchy R."/>
            <person name="Gladieux P."/>
            <person name="Thoren M.H."/>
            <person name="Johannesson H."/>
        </authorList>
    </citation>
    <scope>NUCLEOTIDE SEQUENCE</scope>
    <source>
        <strain evidence="2">SMH3187-1</strain>
    </source>
</reference>
<accession>A0AA40KBC4</accession>
<dbReference type="GO" id="GO:0016747">
    <property type="term" value="F:acyltransferase activity, transferring groups other than amino-acyl groups"/>
    <property type="evidence" value="ECO:0007669"/>
    <property type="project" value="InterPro"/>
</dbReference>
<dbReference type="InterPro" id="IPR000182">
    <property type="entry name" value="GNAT_dom"/>
</dbReference>
<dbReference type="Proteomes" id="UP001172155">
    <property type="component" value="Unassembled WGS sequence"/>
</dbReference>
<dbReference type="InterPro" id="IPR016181">
    <property type="entry name" value="Acyl_CoA_acyltransferase"/>
</dbReference>
<evidence type="ECO:0000313" key="2">
    <source>
        <dbReference type="EMBL" id="KAK0752760.1"/>
    </source>
</evidence>
<organism evidence="2 3">
    <name type="scientific">Schizothecium vesticola</name>
    <dbReference type="NCBI Taxonomy" id="314040"/>
    <lineage>
        <taxon>Eukaryota</taxon>
        <taxon>Fungi</taxon>
        <taxon>Dikarya</taxon>
        <taxon>Ascomycota</taxon>
        <taxon>Pezizomycotina</taxon>
        <taxon>Sordariomycetes</taxon>
        <taxon>Sordariomycetidae</taxon>
        <taxon>Sordariales</taxon>
        <taxon>Schizotheciaceae</taxon>
        <taxon>Schizothecium</taxon>
    </lineage>
</organism>
<evidence type="ECO:0000313" key="3">
    <source>
        <dbReference type="Proteomes" id="UP001172155"/>
    </source>
</evidence>
<name>A0AA40KBC4_9PEZI</name>
<gene>
    <name evidence="2" type="ORF">B0T18DRAFT_423434</name>
</gene>
<dbReference type="AlphaFoldDB" id="A0AA40KBC4"/>